<dbReference type="HOGENOM" id="CLU_1137875_0_0_1"/>
<dbReference type="OrthoDB" id="5336357at2759"/>
<dbReference type="eggNOG" id="ENOG502RIUJ">
    <property type="taxonomic scope" value="Eukaryota"/>
</dbReference>
<organism evidence="2 3">
    <name type="scientific">Capronia epimyces CBS 606.96</name>
    <dbReference type="NCBI Taxonomy" id="1182542"/>
    <lineage>
        <taxon>Eukaryota</taxon>
        <taxon>Fungi</taxon>
        <taxon>Dikarya</taxon>
        <taxon>Ascomycota</taxon>
        <taxon>Pezizomycotina</taxon>
        <taxon>Eurotiomycetes</taxon>
        <taxon>Chaetothyriomycetidae</taxon>
        <taxon>Chaetothyriales</taxon>
        <taxon>Herpotrichiellaceae</taxon>
        <taxon>Capronia</taxon>
    </lineage>
</organism>
<dbReference type="STRING" id="1182542.W9YG96"/>
<dbReference type="Proteomes" id="UP000019478">
    <property type="component" value="Unassembled WGS sequence"/>
</dbReference>
<feature type="compositionally biased region" description="Low complexity" evidence="1">
    <location>
        <begin position="26"/>
        <end position="45"/>
    </location>
</feature>
<evidence type="ECO:0000256" key="1">
    <source>
        <dbReference type="SAM" id="MobiDB-lite"/>
    </source>
</evidence>
<dbReference type="EMBL" id="AMGY01000006">
    <property type="protein sequence ID" value="EXJ81314.1"/>
    <property type="molecule type" value="Genomic_DNA"/>
</dbReference>
<reference evidence="2 3" key="1">
    <citation type="submission" date="2013-03" db="EMBL/GenBank/DDBJ databases">
        <title>The Genome Sequence of Capronia epimyces CBS 606.96.</title>
        <authorList>
            <consortium name="The Broad Institute Genomics Platform"/>
            <person name="Cuomo C."/>
            <person name="de Hoog S."/>
            <person name="Gorbushina A."/>
            <person name="Walker B."/>
            <person name="Young S.K."/>
            <person name="Zeng Q."/>
            <person name="Gargeya S."/>
            <person name="Fitzgerald M."/>
            <person name="Haas B."/>
            <person name="Abouelleil A."/>
            <person name="Allen A.W."/>
            <person name="Alvarado L."/>
            <person name="Arachchi H.M."/>
            <person name="Berlin A.M."/>
            <person name="Chapman S.B."/>
            <person name="Gainer-Dewar J."/>
            <person name="Goldberg J."/>
            <person name="Griggs A."/>
            <person name="Gujja S."/>
            <person name="Hansen M."/>
            <person name="Howarth C."/>
            <person name="Imamovic A."/>
            <person name="Ireland A."/>
            <person name="Larimer J."/>
            <person name="McCowan C."/>
            <person name="Murphy C."/>
            <person name="Pearson M."/>
            <person name="Poon T.W."/>
            <person name="Priest M."/>
            <person name="Roberts A."/>
            <person name="Saif S."/>
            <person name="Shea T."/>
            <person name="Sisk P."/>
            <person name="Sykes S."/>
            <person name="Wortman J."/>
            <person name="Nusbaum C."/>
            <person name="Birren B."/>
        </authorList>
    </citation>
    <scope>NUCLEOTIDE SEQUENCE [LARGE SCALE GENOMIC DNA]</scope>
    <source>
        <strain evidence="2 3">CBS 606.96</strain>
    </source>
</reference>
<comment type="caution">
    <text evidence="2">The sequence shown here is derived from an EMBL/GenBank/DDBJ whole genome shotgun (WGS) entry which is preliminary data.</text>
</comment>
<proteinExistence type="predicted"/>
<feature type="region of interest" description="Disordered" evidence="1">
    <location>
        <begin position="21"/>
        <end position="54"/>
    </location>
</feature>
<accession>W9YG96</accession>
<protein>
    <submittedName>
        <fullName evidence="2">Uncharacterized protein</fullName>
    </submittedName>
</protein>
<evidence type="ECO:0000313" key="3">
    <source>
        <dbReference type="Proteomes" id="UP000019478"/>
    </source>
</evidence>
<keyword evidence="3" id="KW-1185">Reference proteome</keyword>
<dbReference type="GeneID" id="19171702"/>
<dbReference type="AlphaFoldDB" id="W9YG96"/>
<sequence length="237" mass="26715">MGLKRKASALEDFDTTSHLEPYLIGPATPSLTGLSSPSSASTTRSTAEDAHPHHPYNFWRVDSVPYLNCRTRKRHRDGRPDEEAIHENTLKKLYTAQRLHLDEAMPTPEETILLVEHGDYDYADEDADMVDDGPGVVDLPRTVQRNQRTIDAFFGRRDDGSTISPGQGRSQTFISTPTIDLRFANASREPGQPQYENQTSNLEQSCDSQVYLDVCMDLMSQTRKSTRYLDLGTVYQC</sequence>
<dbReference type="RefSeq" id="XP_007735902.1">
    <property type="nucleotide sequence ID" value="XM_007737712.1"/>
</dbReference>
<name>W9YG96_9EURO</name>
<gene>
    <name evidence="2" type="ORF">A1O3_07604</name>
</gene>
<evidence type="ECO:0000313" key="2">
    <source>
        <dbReference type="EMBL" id="EXJ81314.1"/>
    </source>
</evidence>